<sequence>MASSSRHARTLSPPVSTAFSSATAGQVKLNVVTRVAIEGKARKGVDGKADGAAIRMFLKIAIPVDSVAPGSTIPLFPEENVKILDSQVHPLDSSSAPYNFSSTTSTLLHKEEDSGSWDLTSDPHVTRTSTPSRHSRSHTQKSYTHFADDESSDSSTAGFADGCGIQGTFQSAERIRIRWAKPIKPDEMAETADGRRRVGIREVSSVTTCTVLDGRQNHQDKGKGWSTLADGSVVMGIGYNATCKGIWSPGVATMLGLDIGLNVGDCDVEWAPGTPAKWNVSGSTGFTGFAVGAPAIPHTKPPLSRQSSASDSTPFLLPSPDGHPSALANGYSQNAMRVGSSASLLRAPLPNQNVTDYSFESPNLTPTSSVASLATIPSSPERHRRSRASSLNDGQFTDTDIDQDAKSPDVPVTIHVNMNDLPPPSKNILELSITGVIIVTPRRASRTSSPTPAYVGGQSDSNDKNPVVLPRFRVLHCERESSSILVWSELDSASIDVYKATGNITDAQSRKTVIQPGGQAKCGSEGARLAIRSSQSPVVPRTYQAATPRHREEESFGVGEEERLLKTPKTNGLLKSSPSASVLRRTSMFSPSILRPMRDGPLMIPSITATVTPLLSSTQTGQRRSTSQDYAVRVCLPAPSDADSEWLEFGLAIPPTSTDPHANPAPPKVQVASASLEGVPVHFETTATAKLENESSSPVGLPFEETSGKEWVTWVKVHVGEGGGGSVEVVYLVKNVFATQAPKKSRWTGKAKAKDASSELHVLLPTFPLPVGRLEVHVETQAGLEIQEIRSNFTHESASPTGKRLMHYSMEEFFYPRLSMTIRSSKTLSSSPSILWRLLQFVSIALPTAMALVLLANNSQLESELAQAKQSLISYPRTAFHYNDDNYSIPPRAHTRRIFLFLSLIILDPNSDTNSTDTHSIRLIDVRHRTSRLALPLASLSTCLPPSIQIVQIADILKEIRIGSASADTFQTDHAPELTMVDAFEAYVRSPEFDEACGHCFRGQGDYPLSNRSDSELSDVVSDDDYGPFAKRGYSGSIIVDGHGKLAALLTGGTGPGDFPDITFGTPMHWLWEIIEAEFPGASLDFDAAWRR</sequence>
<keyword evidence="3" id="KW-1185">Reference proteome</keyword>
<feature type="region of interest" description="Disordered" evidence="1">
    <location>
        <begin position="297"/>
        <end position="329"/>
    </location>
</feature>
<feature type="compositionally biased region" description="Polar residues" evidence="1">
    <location>
        <begin position="388"/>
        <end position="398"/>
    </location>
</feature>
<feature type="compositionally biased region" description="Polar residues" evidence="1">
    <location>
        <begin position="304"/>
        <end position="313"/>
    </location>
</feature>
<evidence type="ECO:0000313" key="2">
    <source>
        <dbReference type="EMBL" id="THH28498.1"/>
    </source>
</evidence>
<protein>
    <submittedName>
        <fullName evidence="2">Uncharacterized protein</fullName>
    </submittedName>
</protein>
<feature type="compositionally biased region" description="Polar residues" evidence="1">
    <location>
        <begin position="357"/>
        <end position="378"/>
    </location>
</feature>
<evidence type="ECO:0000313" key="3">
    <source>
        <dbReference type="Proteomes" id="UP000308730"/>
    </source>
</evidence>
<reference evidence="2 3" key="1">
    <citation type="submission" date="2019-02" db="EMBL/GenBank/DDBJ databases">
        <title>Genome sequencing of the rare red list fungi Antrodiella citrinella (Flaviporus citrinellus).</title>
        <authorList>
            <person name="Buettner E."/>
            <person name="Kellner H."/>
        </authorList>
    </citation>
    <scope>NUCLEOTIDE SEQUENCE [LARGE SCALE GENOMIC DNA]</scope>
    <source>
        <strain evidence="2 3">DSM 108506</strain>
    </source>
</reference>
<dbReference type="EMBL" id="SGPM01000175">
    <property type="protein sequence ID" value="THH28498.1"/>
    <property type="molecule type" value="Genomic_DNA"/>
</dbReference>
<feature type="compositionally biased region" description="Basic and acidic residues" evidence="1">
    <location>
        <begin position="549"/>
        <end position="560"/>
    </location>
</feature>
<feature type="region of interest" description="Disordered" evidence="1">
    <location>
        <begin position="534"/>
        <end position="560"/>
    </location>
</feature>
<gene>
    <name evidence="2" type="ORF">EUX98_g5693</name>
</gene>
<comment type="caution">
    <text evidence="2">The sequence shown here is derived from an EMBL/GenBank/DDBJ whole genome shotgun (WGS) entry which is preliminary data.</text>
</comment>
<feature type="region of interest" description="Disordered" evidence="1">
    <location>
        <begin position="357"/>
        <end position="408"/>
    </location>
</feature>
<accession>A0A4S4MT06</accession>
<name>A0A4S4MT06_9APHY</name>
<dbReference type="AlphaFoldDB" id="A0A4S4MT06"/>
<organism evidence="2 3">
    <name type="scientific">Antrodiella citrinella</name>
    <dbReference type="NCBI Taxonomy" id="2447956"/>
    <lineage>
        <taxon>Eukaryota</taxon>
        <taxon>Fungi</taxon>
        <taxon>Dikarya</taxon>
        <taxon>Basidiomycota</taxon>
        <taxon>Agaricomycotina</taxon>
        <taxon>Agaricomycetes</taxon>
        <taxon>Polyporales</taxon>
        <taxon>Steccherinaceae</taxon>
        <taxon>Antrodiella</taxon>
    </lineage>
</organism>
<proteinExistence type="predicted"/>
<feature type="region of interest" description="Disordered" evidence="1">
    <location>
        <begin position="112"/>
        <end position="159"/>
    </location>
</feature>
<dbReference type="OrthoDB" id="3210731at2759"/>
<evidence type="ECO:0000256" key="1">
    <source>
        <dbReference type="SAM" id="MobiDB-lite"/>
    </source>
</evidence>
<dbReference type="Proteomes" id="UP000308730">
    <property type="component" value="Unassembled WGS sequence"/>
</dbReference>